<dbReference type="EMBL" id="HBIR01037441">
    <property type="protein sequence ID" value="CAE0568810.1"/>
    <property type="molecule type" value="Transcribed_RNA"/>
</dbReference>
<name>A0A7S3T015_EMIHU</name>
<evidence type="ECO:0000256" key="1">
    <source>
        <dbReference type="SAM" id="MobiDB-lite"/>
    </source>
</evidence>
<evidence type="ECO:0000313" key="2">
    <source>
        <dbReference type="EMBL" id="CAE0568810.1"/>
    </source>
</evidence>
<dbReference type="AlphaFoldDB" id="A0A7S3T015"/>
<sequence length="581" mass="64863">MSTRSRRSSRAAEASSELEQEINREHAERLAELMAMEKGTLSKDGLSREKYGALGTLLHMAREWVGEGGTTVPTGELRQASTGHRQLAELLMRYEKADRMEVARLKLIEVLREPDAAGLQEKIVDPAHAAMVRAAVDDFVRTWHHACYCWGGLIHAIDPSSFGTWCDDHFELLVHLGSKVFFMAGFADLITSLEHYEVTVPAGATTMGEVLGSAEFLETVHGAESLVSYLYESSPVPVNGVVSFHVMRSVVGLLPKGALFGDEIYRRDYYGNPRSSGVDHYDRVEADWKKLGLGPPDNMLYCFADSPIMKHLAQYSSYELLCAYGEDHPPVPSHVFYQQQGRKLTGGAVGYYFTTPDRERVLILTDQRWLIVGNEDRYTEASMRTKPLYDYIYGLGKEDEGKEEGCLPSVMLTQTKKQTKKVNLATYKGNAAKIAAIIHLINKYERHDDPIKIRPYAESELQQEFGSEAKWDEAVNVYVAIYEAQIEKGWWAPVDCTRAGISKNFFARGRGQLAASPWLICELILCGSPWTGSGWAGRGTLPSETERSKISVALQRAELGLEGRKRSSSGSSSDLKRPRIM</sequence>
<protein>
    <submittedName>
        <fullName evidence="2">Uncharacterized protein</fullName>
    </submittedName>
</protein>
<feature type="region of interest" description="Disordered" evidence="1">
    <location>
        <begin position="1"/>
        <end position="22"/>
    </location>
</feature>
<accession>A0A7S3T015</accession>
<proteinExistence type="predicted"/>
<gene>
    <name evidence="2" type="ORF">EHUX00137_LOCUS29234</name>
</gene>
<feature type="region of interest" description="Disordered" evidence="1">
    <location>
        <begin position="560"/>
        <end position="581"/>
    </location>
</feature>
<organism evidence="2">
    <name type="scientific">Emiliania huxleyi</name>
    <name type="common">Coccolithophore</name>
    <name type="synonym">Pontosphaera huxleyi</name>
    <dbReference type="NCBI Taxonomy" id="2903"/>
    <lineage>
        <taxon>Eukaryota</taxon>
        <taxon>Haptista</taxon>
        <taxon>Haptophyta</taxon>
        <taxon>Prymnesiophyceae</taxon>
        <taxon>Isochrysidales</taxon>
        <taxon>Noelaerhabdaceae</taxon>
        <taxon>Emiliania</taxon>
    </lineage>
</organism>
<reference evidence="2" key="1">
    <citation type="submission" date="2021-01" db="EMBL/GenBank/DDBJ databases">
        <authorList>
            <person name="Corre E."/>
            <person name="Pelletier E."/>
            <person name="Niang G."/>
            <person name="Scheremetjew M."/>
            <person name="Finn R."/>
            <person name="Kale V."/>
            <person name="Holt S."/>
            <person name="Cochrane G."/>
            <person name="Meng A."/>
            <person name="Brown T."/>
            <person name="Cohen L."/>
        </authorList>
    </citation>
    <scope>NUCLEOTIDE SEQUENCE</scope>
    <source>
        <strain evidence="2">379</strain>
    </source>
</reference>